<gene>
    <name evidence="1" type="ORF">M4V62_04435</name>
</gene>
<accession>A0ABY4PLZ7</accession>
<sequence length="82" mass="8782">MAWVDRRHIPALEQDHRYGRLLNATKRLLEEHVPACGECTGGTKTVRDADGNETIVDCLACGGTGEVGTMADNEDNGQAGGR</sequence>
<reference evidence="1 2" key="1">
    <citation type="submission" date="2022-05" db="EMBL/GenBank/DDBJ databases">
        <authorList>
            <person name="Zhou X."/>
            <person name="Li K."/>
            <person name="Man Y."/>
        </authorList>
    </citation>
    <scope>NUCLEOTIDE SEQUENCE [LARGE SCALE GENOMIC DNA]</scope>
    <source>
        <strain evidence="1 2">MS405</strain>
    </source>
</reference>
<proteinExistence type="predicted"/>
<protein>
    <submittedName>
        <fullName evidence="1">Uncharacterized protein</fullName>
    </submittedName>
</protein>
<dbReference type="EMBL" id="CP097289">
    <property type="protein sequence ID" value="UQT54395.1"/>
    <property type="molecule type" value="Genomic_DNA"/>
</dbReference>
<name>A0ABY4PLZ7_9ACTN</name>
<dbReference type="RefSeq" id="WP_249585891.1">
    <property type="nucleotide sequence ID" value="NZ_BAAAQL010000002.1"/>
</dbReference>
<evidence type="ECO:0000313" key="2">
    <source>
        <dbReference type="Proteomes" id="UP000829992"/>
    </source>
</evidence>
<keyword evidence="2" id="KW-1185">Reference proteome</keyword>
<dbReference type="Proteomes" id="UP000829992">
    <property type="component" value="Chromosome"/>
</dbReference>
<organism evidence="1 2">
    <name type="scientific">Streptomyces durmitorensis</name>
    <dbReference type="NCBI Taxonomy" id="319947"/>
    <lineage>
        <taxon>Bacteria</taxon>
        <taxon>Bacillati</taxon>
        <taxon>Actinomycetota</taxon>
        <taxon>Actinomycetes</taxon>
        <taxon>Kitasatosporales</taxon>
        <taxon>Streptomycetaceae</taxon>
        <taxon>Streptomyces</taxon>
    </lineage>
</organism>
<evidence type="ECO:0000313" key="1">
    <source>
        <dbReference type="EMBL" id="UQT54395.1"/>
    </source>
</evidence>